<dbReference type="AlphaFoldDB" id="A0A381TZB8"/>
<protein>
    <recommendedName>
        <fullName evidence="1">MobA-like NTP transferase domain-containing protein</fullName>
    </recommendedName>
</protein>
<sequence length="179" mass="19938">MGEDKALVKIDGEAMIARVARVLAEVGREPIRIAVARPEDVDRYGTVIGEELQVEWVLDGNIHAGPIDALVEALEDPQCEELETMQLAPVDVPWISAGLFWSLEEGLGELDALIMPHDGERSHPLLALIRPQRILKMIGDGDRRPLHVQFSEAQHSVLVENPQVLRNVNHPEDLERDLS</sequence>
<gene>
    <name evidence="2" type="ORF">METZ01_LOCUS73665</name>
</gene>
<dbReference type="Gene3D" id="3.90.550.10">
    <property type="entry name" value="Spore Coat Polysaccharide Biosynthesis Protein SpsA, Chain A"/>
    <property type="match status" value="1"/>
</dbReference>
<organism evidence="2">
    <name type="scientific">marine metagenome</name>
    <dbReference type="NCBI Taxonomy" id="408172"/>
    <lineage>
        <taxon>unclassified sequences</taxon>
        <taxon>metagenomes</taxon>
        <taxon>ecological metagenomes</taxon>
    </lineage>
</organism>
<accession>A0A381TZB8</accession>
<reference evidence="2" key="1">
    <citation type="submission" date="2018-05" db="EMBL/GenBank/DDBJ databases">
        <authorList>
            <person name="Lanie J.A."/>
            <person name="Ng W.-L."/>
            <person name="Kazmierczak K.M."/>
            <person name="Andrzejewski T.M."/>
            <person name="Davidsen T.M."/>
            <person name="Wayne K.J."/>
            <person name="Tettelin H."/>
            <person name="Glass J.I."/>
            <person name="Rusch D."/>
            <person name="Podicherti R."/>
            <person name="Tsui H.-C.T."/>
            <person name="Winkler M.E."/>
        </authorList>
    </citation>
    <scope>NUCLEOTIDE SEQUENCE</scope>
</reference>
<proteinExistence type="predicted"/>
<feature type="domain" description="MobA-like NTP transferase" evidence="1">
    <location>
        <begin position="1"/>
        <end position="131"/>
    </location>
</feature>
<evidence type="ECO:0000313" key="2">
    <source>
        <dbReference type="EMBL" id="SVA20811.1"/>
    </source>
</evidence>
<dbReference type="InterPro" id="IPR025877">
    <property type="entry name" value="MobA-like_NTP_Trfase"/>
</dbReference>
<dbReference type="GO" id="GO:0016779">
    <property type="term" value="F:nucleotidyltransferase activity"/>
    <property type="evidence" value="ECO:0007669"/>
    <property type="project" value="UniProtKB-ARBA"/>
</dbReference>
<dbReference type="Pfam" id="PF12804">
    <property type="entry name" value="NTP_transf_3"/>
    <property type="match status" value="1"/>
</dbReference>
<dbReference type="EMBL" id="UINC01005356">
    <property type="protein sequence ID" value="SVA20811.1"/>
    <property type="molecule type" value="Genomic_DNA"/>
</dbReference>
<dbReference type="SUPFAM" id="SSF53448">
    <property type="entry name" value="Nucleotide-diphospho-sugar transferases"/>
    <property type="match status" value="1"/>
</dbReference>
<name>A0A381TZB8_9ZZZZ</name>
<evidence type="ECO:0000259" key="1">
    <source>
        <dbReference type="Pfam" id="PF12804"/>
    </source>
</evidence>
<dbReference type="InterPro" id="IPR029044">
    <property type="entry name" value="Nucleotide-diphossugar_trans"/>
</dbReference>